<proteinExistence type="predicted"/>
<dbReference type="RefSeq" id="WP_089383354.1">
    <property type="nucleotide sequence ID" value="NZ_FZNQ01000001.1"/>
</dbReference>
<accession>A0A238UWI2</accession>
<dbReference type="InterPro" id="IPR007404">
    <property type="entry name" value="YdjM-like"/>
</dbReference>
<feature type="transmembrane region" description="Helical" evidence="1">
    <location>
        <begin position="141"/>
        <end position="159"/>
    </location>
</feature>
<keyword evidence="1" id="KW-0812">Transmembrane</keyword>
<dbReference type="Proteomes" id="UP000198397">
    <property type="component" value="Unassembled WGS sequence"/>
</dbReference>
<keyword evidence="1" id="KW-1133">Transmembrane helix</keyword>
<dbReference type="GO" id="GO:0016787">
    <property type="term" value="F:hydrolase activity"/>
    <property type="evidence" value="ECO:0007669"/>
    <property type="project" value="UniProtKB-KW"/>
</dbReference>
<keyword evidence="1" id="KW-0472">Membrane</keyword>
<feature type="transmembrane region" description="Helical" evidence="1">
    <location>
        <begin position="93"/>
        <end position="110"/>
    </location>
</feature>
<name>A0A238UWI2_HALVU</name>
<sequence length="168" mass="18623">MAEWLTHVLVAYALFTIVSWFVEWVDQRWVAVAMIGSILPDLNRIDLLVSDEAVEYLLGIPFSWDGLHTLGGSILLAGIGALLFHTARERRRAFVLLSGGAVSHLVVDLPQRYADGLMLSGQYAFPIPVPRLPTPGWYVSADRWVAVVAVAVALVVFVLDRSQEHTEK</sequence>
<evidence type="ECO:0000313" key="3">
    <source>
        <dbReference type="Proteomes" id="UP000198397"/>
    </source>
</evidence>
<dbReference type="OrthoDB" id="241062at2157"/>
<protein>
    <submittedName>
        <fullName evidence="2">LexA-binding, inner membrane-associated putative hydrolase</fullName>
    </submittedName>
</protein>
<organism evidence="2 3">
    <name type="scientific">Halorubrum vacuolatum</name>
    <name type="common">Natronobacterium vacuolatum</name>
    <dbReference type="NCBI Taxonomy" id="63740"/>
    <lineage>
        <taxon>Archaea</taxon>
        <taxon>Methanobacteriati</taxon>
        <taxon>Methanobacteriota</taxon>
        <taxon>Stenosarchaea group</taxon>
        <taxon>Halobacteria</taxon>
        <taxon>Halobacteriales</taxon>
        <taxon>Haloferacaceae</taxon>
        <taxon>Halorubrum</taxon>
    </lineage>
</organism>
<evidence type="ECO:0000313" key="2">
    <source>
        <dbReference type="EMBL" id="SNR25693.1"/>
    </source>
</evidence>
<feature type="transmembrane region" description="Helical" evidence="1">
    <location>
        <begin position="66"/>
        <end position="86"/>
    </location>
</feature>
<dbReference type="AlphaFoldDB" id="A0A238UWI2"/>
<gene>
    <name evidence="2" type="ORF">SAMN06264855_101392</name>
</gene>
<keyword evidence="3" id="KW-1185">Reference proteome</keyword>
<dbReference type="EMBL" id="FZNQ01000001">
    <property type="protein sequence ID" value="SNR25693.1"/>
    <property type="molecule type" value="Genomic_DNA"/>
</dbReference>
<feature type="transmembrane region" description="Helical" evidence="1">
    <location>
        <begin position="5"/>
        <end position="22"/>
    </location>
</feature>
<dbReference type="Pfam" id="PF04307">
    <property type="entry name" value="YdjM"/>
    <property type="match status" value="1"/>
</dbReference>
<reference evidence="2 3" key="1">
    <citation type="submission" date="2017-06" db="EMBL/GenBank/DDBJ databases">
        <authorList>
            <person name="Kim H.J."/>
            <person name="Triplett B.A."/>
        </authorList>
    </citation>
    <scope>NUCLEOTIDE SEQUENCE [LARGE SCALE GENOMIC DNA]</scope>
    <source>
        <strain evidence="2 3">DSM 8800</strain>
    </source>
</reference>
<keyword evidence="2" id="KW-0378">Hydrolase</keyword>
<evidence type="ECO:0000256" key="1">
    <source>
        <dbReference type="SAM" id="Phobius"/>
    </source>
</evidence>